<keyword evidence="6" id="KW-1185">Reference proteome</keyword>
<comment type="subcellular location">
    <subcellularLocation>
        <location evidence="1">Membrane</location>
        <topology evidence="1">Lipid-anchor</topology>
    </subcellularLocation>
</comment>
<name>A0AAF5DPP7_STRER</name>
<dbReference type="AlphaFoldDB" id="A0AAF5DPP7"/>
<dbReference type="GO" id="GO:0030833">
    <property type="term" value="P:regulation of actin filament polymerization"/>
    <property type="evidence" value="ECO:0007669"/>
    <property type="project" value="InterPro"/>
</dbReference>
<organism evidence="6 7">
    <name type="scientific">Strongyloides stercoralis</name>
    <name type="common">Threadworm</name>
    <dbReference type="NCBI Taxonomy" id="6248"/>
    <lineage>
        <taxon>Eukaryota</taxon>
        <taxon>Metazoa</taxon>
        <taxon>Ecdysozoa</taxon>
        <taxon>Nematoda</taxon>
        <taxon>Chromadorea</taxon>
        <taxon>Rhabditida</taxon>
        <taxon>Tylenchina</taxon>
        <taxon>Panagrolaimomorpha</taxon>
        <taxon>Strongyloidoidea</taxon>
        <taxon>Strongyloididae</taxon>
        <taxon>Strongyloides</taxon>
    </lineage>
</organism>
<dbReference type="GO" id="GO:0016020">
    <property type="term" value="C:membrane"/>
    <property type="evidence" value="ECO:0007669"/>
    <property type="project" value="UniProtKB-SubCell"/>
</dbReference>
<reference evidence="7" key="1">
    <citation type="submission" date="2024-02" db="UniProtKB">
        <authorList>
            <consortium name="WormBaseParasite"/>
        </authorList>
    </citation>
    <scope>IDENTIFICATION</scope>
</reference>
<feature type="domain" description="CYRIA/CYRIB Rac1 binding" evidence="5">
    <location>
        <begin position="74"/>
        <end position="359"/>
    </location>
</feature>
<evidence type="ECO:0000256" key="2">
    <source>
        <dbReference type="ARBA" id="ARBA00005778"/>
    </source>
</evidence>
<evidence type="ECO:0000259" key="5">
    <source>
        <dbReference type="Pfam" id="PF07159"/>
    </source>
</evidence>
<dbReference type="Pfam" id="PF07159">
    <property type="entry name" value="CYRIA-B_Rac1-bd"/>
    <property type="match status" value="1"/>
</dbReference>
<dbReference type="InterPro" id="IPR039789">
    <property type="entry name" value="CYRI"/>
</dbReference>
<dbReference type="PANTHER" id="PTHR12422">
    <property type="entry name" value="GH09096P"/>
    <property type="match status" value="1"/>
</dbReference>
<evidence type="ECO:0000256" key="4">
    <source>
        <dbReference type="ARBA" id="ARBA00023288"/>
    </source>
</evidence>
<accession>A0AAF5DPP7</accession>
<dbReference type="GO" id="GO:0031267">
    <property type="term" value="F:small GTPase binding"/>
    <property type="evidence" value="ECO:0007669"/>
    <property type="project" value="InterPro"/>
</dbReference>
<keyword evidence="4" id="KW-0449">Lipoprotein</keyword>
<evidence type="ECO:0000313" key="7">
    <source>
        <dbReference type="WBParaSite" id="TCONS_00015835.p1"/>
    </source>
</evidence>
<comment type="similarity">
    <text evidence="2">Belongs to the CYRI family.</text>
</comment>
<keyword evidence="3" id="KW-0472">Membrane</keyword>
<proteinExistence type="inferred from homology"/>
<protein>
    <submittedName>
        <fullName evidence="7">DUF1394 domain-containing protein</fullName>
    </submittedName>
</protein>
<sequence length="363" mass="41101">MLTIVIIIWHRHYLLLAILRLVVIMVSRSAGCADVMRFVLRQSPNNTYYEETLDSDLLESFLNLTDIPINGNDINLYEILNSCLKECDKILEDISTYNTGASHLVKKGITCVDDDVIQNEVLSEISTYIERIKKYYDISLQLNTILSSLLWELCSGPLPPNDQLKKLAALSYQFIKILCFALRFDAVKLATPSIQNDLSLYRRIISRSPFSDTKLILNLETANNVCLFLAVSSPMFTSIVSGTLAFVSSHNDLPLDNTTSTLSSIVHICHGILLYLTEENKPNLEQINFYAIALVASLLLYDHIHENGAFTKTSQINIKSILELLHSNLLQDDKKTFLLNTIRYNSKHLKDDKTPKSIRLLIS</sequence>
<dbReference type="InterPro" id="IPR009828">
    <property type="entry name" value="CYRIA/CYRIB_Rac1-bd"/>
</dbReference>
<dbReference type="WBParaSite" id="TCONS_00015835.p1">
    <property type="protein sequence ID" value="TCONS_00015835.p1"/>
    <property type="gene ID" value="XLOC_010592"/>
</dbReference>
<evidence type="ECO:0000256" key="1">
    <source>
        <dbReference type="ARBA" id="ARBA00004635"/>
    </source>
</evidence>
<evidence type="ECO:0000313" key="6">
    <source>
        <dbReference type="Proteomes" id="UP000035681"/>
    </source>
</evidence>
<evidence type="ECO:0000256" key="3">
    <source>
        <dbReference type="ARBA" id="ARBA00023136"/>
    </source>
</evidence>
<dbReference type="Proteomes" id="UP000035681">
    <property type="component" value="Unplaced"/>
</dbReference>